<proteinExistence type="predicted"/>
<evidence type="ECO:0000313" key="2">
    <source>
        <dbReference type="Proteomes" id="UP001281147"/>
    </source>
</evidence>
<dbReference type="EMBL" id="JAUTXU010000071">
    <property type="protein sequence ID" value="KAK3712094.1"/>
    <property type="molecule type" value="Genomic_DNA"/>
</dbReference>
<sequence>MAASPDAVYPLLAESSKRVTDHHLEETSPSLSLAAELRDSIYRYALVSADPIEVSALACHSEKHASNLLQTCKEVYQEANHIFYAENTFHYTALDGDCGPLASWLVAIGKENALAISRIVINHKVSPAALGMMVEEHANKEVFGRHSCYGSLDQQYESSYLQIEDGMTRLRDVITDFGLSSNIFPLPVPWTYRDTTAIFRRTGYGG</sequence>
<comment type="caution">
    <text evidence="1">The sequence shown here is derived from an EMBL/GenBank/DDBJ whole genome shotgun (WGS) entry which is preliminary data.</text>
</comment>
<gene>
    <name evidence="1" type="ORF">LTR37_009185</name>
</gene>
<keyword evidence="2" id="KW-1185">Reference proteome</keyword>
<evidence type="ECO:0000313" key="1">
    <source>
        <dbReference type="EMBL" id="KAK3712094.1"/>
    </source>
</evidence>
<name>A0ACC3N9K7_9PEZI</name>
<accession>A0ACC3N9K7</accession>
<organism evidence="1 2">
    <name type="scientific">Vermiconidia calcicola</name>
    <dbReference type="NCBI Taxonomy" id="1690605"/>
    <lineage>
        <taxon>Eukaryota</taxon>
        <taxon>Fungi</taxon>
        <taxon>Dikarya</taxon>
        <taxon>Ascomycota</taxon>
        <taxon>Pezizomycotina</taxon>
        <taxon>Dothideomycetes</taxon>
        <taxon>Dothideomycetidae</taxon>
        <taxon>Mycosphaerellales</taxon>
        <taxon>Extremaceae</taxon>
        <taxon>Vermiconidia</taxon>
    </lineage>
</organism>
<dbReference type="Proteomes" id="UP001281147">
    <property type="component" value="Unassembled WGS sequence"/>
</dbReference>
<protein>
    <submittedName>
        <fullName evidence="1">Uncharacterized protein</fullName>
    </submittedName>
</protein>
<reference evidence="1" key="1">
    <citation type="submission" date="2023-07" db="EMBL/GenBank/DDBJ databases">
        <title>Black Yeasts Isolated from many extreme environments.</title>
        <authorList>
            <person name="Coleine C."/>
            <person name="Stajich J.E."/>
            <person name="Selbmann L."/>
        </authorList>
    </citation>
    <scope>NUCLEOTIDE SEQUENCE</scope>
    <source>
        <strain evidence="1">CCFEE 5714</strain>
    </source>
</reference>